<dbReference type="InterPro" id="IPR003846">
    <property type="entry name" value="SelO"/>
</dbReference>
<feature type="binding site" evidence="8">
    <location>
        <position position="89"/>
    </location>
    <ligand>
        <name>ATP</name>
        <dbReference type="ChEBI" id="CHEBI:30616"/>
    </ligand>
</feature>
<feature type="active site" description="Proton acceptor" evidence="8">
    <location>
        <position position="244"/>
    </location>
</feature>
<keyword evidence="2 8" id="KW-0808">Transferase</keyword>
<comment type="similarity">
    <text evidence="1 8">Belongs to the SELO family.</text>
</comment>
<feature type="binding site" evidence="8">
    <location>
        <position position="88"/>
    </location>
    <ligand>
        <name>ATP</name>
        <dbReference type="ChEBI" id="CHEBI:30616"/>
    </ligand>
</feature>
<feature type="binding site" evidence="8">
    <location>
        <position position="254"/>
    </location>
    <ligand>
        <name>Mg(2+)</name>
        <dbReference type="ChEBI" id="CHEBI:18420"/>
    </ligand>
</feature>
<comment type="catalytic activity">
    <reaction evidence="8">
        <text>L-threonyl-[protein] + ATP = 3-O-(5'-adenylyl)-L-threonyl-[protein] + diphosphate</text>
        <dbReference type="Rhea" id="RHEA:54292"/>
        <dbReference type="Rhea" id="RHEA-COMP:11060"/>
        <dbReference type="Rhea" id="RHEA-COMP:13847"/>
        <dbReference type="ChEBI" id="CHEBI:30013"/>
        <dbReference type="ChEBI" id="CHEBI:30616"/>
        <dbReference type="ChEBI" id="CHEBI:33019"/>
        <dbReference type="ChEBI" id="CHEBI:138113"/>
        <dbReference type="EC" id="2.7.7.108"/>
    </reaction>
</comment>
<dbReference type="Pfam" id="PF02696">
    <property type="entry name" value="SelO"/>
    <property type="match status" value="1"/>
</dbReference>
<feature type="binding site" evidence="8">
    <location>
        <position position="179"/>
    </location>
    <ligand>
        <name>ATP</name>
        <dbReference type="ChEBI" id="CHEBI:30616"/>
    </ligand>
</feature>
<gene>
    <name evidence="8" type="primary">ydiU</name>
    <name evidence="8" type="synonym">selO</name>
    <name evidence="9" type="ORF">C5F46_12125</name>
</gene>
<comment type="function">
    <text evidence="8">Nucleotidyltransferase involved in the post-translational modification of proteins. It can catalyze the addition of adenosine monophosphate (AMP) or uridine monophosphate (UMP) to a protein, resulting in modifications known as AMPylation and UMPylation.</text>
</comment>
<dbReference type="EMBL" id="PZKF01000030">
    <property type="protein sequence ID" value="PTE16842.1"/>
    <property type="molecule type" value="Genomic_DNA"/>
</dbReference>
<keyword evidence="5 8" id="KW-0547">Nucleotide-binding</keyword>
<evidence type="ECO:0000256" key="3">
    <source>
        <dbReference type="ARBA" id="ARBA00022695"/>
    </source>
</evidence>
<dbReference type="GO" id="GO:0005524">
    <property type="term" value="F:ATP binding"/>
    <property type="evidence" value="ECO:0007669"/>
    <property type="project" value="UniProtKB-UniRule"/>
</dbReference>
<evidence type="ECO:0000256" key="7">
    <source>
        <dbReference type="ARBA" id="ARBA00022842"/>
    </source>
</evidence>
<accession>A0A2T4JG04</accession>
<dbReference type="EC" id="2.7.7.108" evidence="8"/>
<dbReference type="OrthoDB" id="9776281at2"/>
<dbReference type="GO" id="GO:0000287">
    <property type="term" value="F:magnesium ion binding"/>
    <property type="evidence" value="ECO:0007669"/>
    <property type="project" value="UniProtKB-UniRule"/>
</dbReference>
<protein>
    <recommendedName>
        <fullName evidence="8">Protein nucleotidyltransferase YdiU</fullName>
        <ecNumber evidence="8">2.7.7.-</ecNumber>
    </recommendedName>
    <alternativeName>
        <fullName evidence="8">Protein adenylyltransferase YdiU</fullName>
        <ecNumber evidence="8">2.7.7.108</ecNumber>
    </alternativeName>
    <alternativeName>
        <fullName evidence="8">Protein uridylyltransferase YdiU</fullName>
        <ecNumber evidence="8">2.7.7.-</ecNumber>
    </alternativeName>
</protein>
<feature type="binding site" evidence="8">
    <location>
        <position position="245"/>
    </location>
    <ligand>
        <name>Mg(2+)</name>
        <dbReference type="ChEBI" id="CHEBI:18420"/>
    </ligand>
</feature>
<keyword evidence="3 8" id="KW-0548">Nucleotidyltransferase</keyword>
<sequence length="472" mass="50340">MSHHFDNSYARLPERFFARQSPTPVAAPRLLALNAGLARDLGFDPAALAAAEGVDWLAGNALPEGAEPIAMAYAGHQFGGWVPQLGDGRAILLGEVVSPAGRFDLHLKGAGPTPFSRMGDGRAWLGPVLREYLLSEAMAALAIPTTRALAAVATGEAVARDATARPGAVLLRVAASHIRVGTFQYFAARQDSEALAALTAHVIARHYPQADGPLGLLEAVIAAQARLIAGWMSLGFIHGVMNTDNMAVSGETIDYGPCAFMDAYHPDRVFSSIDHTGRYAYAQQPQIALWNLAQFATCLLPLMGEREAAIAAATAALDGFAPIYQAEWLRRFAAKIGISAPQPEDGDLIETLLSRMALLRADFTRVFAGLANGTARAEFAEPEAFDHWAEAWRARIAQEADPQAVMAAANPRRIPRNHRIEAVIAAAVAGDMAPFHHLHAALSAPFEDRPDWAGLAAAPAPDEVVQRTFCGT</sequence>
<feature type="binding site" evidence="8">
    <location>
        <position position="121"/>
    </location>
    <ligand>
        <name>ATP</name>
        <dbReference type="ChEBI" id="CHEBI:30616"/>
    </ligand>
</feature>
<evidence type="ECO:0000256" key="4">
    <source>
        <dbReference type="ARBA" id="ARBA00022723"/>
    </source>
</evidence>
<evidence type="ECO:0000256" key="6">
    <source>
        <dbReference type="ARBA" id="ARBA00022840"/>
    </source>
</evidence>
<keyword evidence="10" id="KW-1185">Reference proteome</keyword>
<dbReference type="EC" id="2.7.7.-" evidence="8"/>
<dbReference type="PANTHER" id="PTHR32057:SF14">
    <property type="entry name" value="PROTEIN ADENYLYLTRANSFERASE SELO, MITOCHONDRIAL"/>
    <property type="match status" value="1"/>
</dbReference>
<dbReference type="AlphaFoldDB" id="A0A2T4JG04"/>
<dbReference type="HAMAP" id="MF_00692">
    <property type="entry name" value="SelO"/>
    <property type="match status" value="1"/>
</dbReference>
<dbReference type="GO" id="GO:0030145">
    <property type="term" value="F:manganese ion binding"/>
    <property type="evidence" value="ECO:0007669"/>
    <property type="project" value="UniProtKB-UniRule"/>
</dbReference>
<dbReference type="GO" id="GO:0070733">
    <property type="term" value="F:AMPylase activity"/>
    <property type="evidence" value="ECO:0007669"/>
    <property type="project" value="UniProtKB-EC"/>
</dbReference>
<keyword evidence="6 8" id="KW-0067">ATP-binding</keyword>
<comment type="catalytic activity">
    <reaction evidence="8">
        <text>L-tyrosyl-[protein] + UTP = O-(5'-uridylyl)-L-tyrosyl-[protein] + diphosphate</text>
        <dbReference type="Rhea" id="RHEA:83887"/>
        <dbReference type="Rhea" id="RHEA-COMP:10136"/>
        <dbReference type="Rhea" id="RHEA-COMP:20238"/>
        <dbReference type="ChEBI" id="CHEBI:33019"/>
        <dbReference type="ChEBI" id="CHEBI:46398"/>
        <dbReference type="ChEBI" id="CHEBI:46858"/>
        <dbReference type="ChEBI" id="CHEBI:90602"/>
    </reaction>
</comment>
<comment type="catalytic activity">
    <reaction evidence="8">
        <text>L-seryl-[protein] + UTP = O-(5'-uridylyl)-L-seryl-[protein] + diphosphate</text>
        <dbReference type="Rhea" id="RHEA:64604"/>
        <dbReference type="Rhea" id="RHEA-COMP:9863"/>
        <dbReference type="Rhea" id="RHEA-COMP:16635"/>
        <dbReference type="ChEBI" id="CHEBI:29999"/>
        <dbReference type="ChEBI" id="CHEBI:33019"/>
        <dbReference type="ChEBI" id="CHEBI:46398"/>
        <dbReference type="ChEBI" id="CHEBI:156051"/>
    </reaction>
</comment>
<dbReference type="Proteomes" id="UP000241899">
    <property type="component" value="Unassembled WGS sequence"/>
</dbReference>
<dbReference type="PANTHER" id="PTHR32057">
    <property type="entry name" value="PROTEIN ADENYLYLTRANSFERASE SELO, MITOCHONDRIAL"/>
    <property type="match status" value="1"/>
</dbReference>
<comment type="catalytic activity">
    <reaction evidence="8">
        <text>L-tyrosyl-[protein] + ATP = O-(5'-adenylyl)-L-tyrosyl-[protein] + diphosphate</text>
        <dbReference type="Rhea" id="RHEA:54288"/>
        <dbReference type="Rhea" id="RHEA-COMP:10136"/>
        <dbReference type="Rhea" id="RHEA-COMP:13846"/>
        <dbReference type="ChEBI" id="CHEBI:30616"/>
        <dbReference type="ChEBI" id="CHEBI:33019"/>
        <dbReference type="ChEBI" id="CHEBI:46858"/>
        <dbReference type="ChEBI" id="CHEBI:83624"/>
        <dbReference type="EC" id="2.7.7.108"/>
    </reaction>
</comment>
<dbReference type="RefSeq" id="WP_107325615.1">
    <property type="nucleotide sequence ID" value="NZ_NHSP01000067.1"/>
</dbReference>
<comment type="cofactor">
    <cofactor evidence="8">
        <name>Mg(2+)</name>
        <dbReference type="ChEBI" id="CHEBI:18420"/>
    </cofactor>
    <cofactor evidence="8">
        <name>Mn(2+)</name>
        <dbReference type="ChEBI" id="CHEBI:29035"/>
    </cofactor>
</comment>
<evidence type="ECO:0000313" key="9">
    <source>
        <dbReference type="EMBL" id="PTE16842.1"/>
    </source>
</evidence>
<feature type="binding site" evidence="8">
    <location>
        <position position="120"/>
    </location>
    <ligand>
        <name>ATP</name>
        <dbReference type="ChEBI" id="CHEBI:30616"/>
    </ligand>
</feature>
<evidence type="ECO:0000313" key="10">
    <source>
        <dbReference type="Proteomes" id="UP000241899"/>
    </source>
</evidence>
<feature type="binding site" evidence="8">
    <location>
        <position position="86"/>
    </location>
    <ligand>
        <name>ATP</name>
        <dbReference type="ChEBI" id="CHEBI:30616"/>
    </ligand>
</feature>
<evidence type="ECO:0000256" key="8">
    <source>
        <dbReference type="HAMAP-Rule" id="MF_00692"/>
    </source>
</evidence>
<reference evidence="9 10" key="1">
    <citation type="submission" date="2018-03" db="EMBL/GenBank/DDBJ databases">
        <title>Rhodobacter veldkampii.</title>
        <authorList>
            <person name="Meyer T.E."/>
            <person name="Miller S."/>
            <person name="Lodha T."/>
            <person name="Gandham S."/>
            <person name="Chintalapati S."/>
            <person name="Chintalapati V.R."/>
        </authorList>
    </citation>
    <scope>NUCLEOTIDE SEQUENCE [LARGE SCALE GENOMIC DNA]</scope>
    <source>
        <strain evidence="9 10">DSM 11550</strain>
    </source>
</reference>
<feature type="binding site" evidence="8">
    <location>
        <position position="108"/>
    </location>
    <ligand>
        <name>ATP</name>
        <dbReference type="ChEBI" id="CHEBI:30616"/>
    </ligand>
</feature>
<comment type="catalytic activity">
    <reaction evidence="8">
        <text>L-seryl-[protein] + ATP = 3-O-(5'-adenylyl)-L-seryl-[protein] + diphosphate</text>
        <dbReference type="Rhea" id="RHEA:58120"/>
        <dbReference type="Rhea" id="RHEA-COMP:9863"/>
        <dbReference type="Rhea" id="RHEA-COMP:15073"/>
        <dbReference type="ChEBI" id="CHEBI:29999"/>
        <dbReference type="ChEBI" id="CHEBI:30616"/>
        <dbReference type="ChEBI" id="CHEBI:33019"/>
        <dbReference type="ChEBI" id="CHEBI:142516"/>
        <dbReference type="EC" id="2.7.7.108"/>
    </reaction>
</comment>
<evidence type="ECO:0000256" key="2">
    <source>
        <dbReference type="ARBA" id="ARBA00022679"/>
    </source>
</evidence>
<keyword evidence="7 8" id="KW-0460">Magnesium</keyword>
<evidence type="ECO:0000256" key="1">
    <source>
        <dbReference type="ARBA" id="ARBA00009747"/>
    </source>
</evidence>
<comment type="catalytic activity">
    <reaction evidence="8">
        <text>L-histidyl-[protein] + UTP = N(tele)-(5'-uridylyl)-L-histidyl-[protein] + diphosphate</text>
        <dbReference type="Rhea" id="RHEA:83891"/>
        <dbReference type="Rhea" id="RHEA-COMP:9745"/>
        <dbReference type="Rhea" id="RHEA-COMP:20239"/>
        <dbReference type="ChEBI" id="CHEBI:29979"/>
        <dbReference type="ChEBI" id="CHEBI:33019"/>
        <dbReference type="ChEBI" id="CHEBI:46398"/>
        <dbReference type="ChEBI" id="CHEBI:233474"/>
    </reaction>
</comment>
<keyword evidence="8" id="KW-0464">Manganese</keyword>
<comment type="caution">
    <text evidence="9">The sequence shown here is derived from an EMBL/GenBank/DDBJ whole genome shotgun (WGS) entry which is preliminary data.</text>
</comment>
<proteinExistence type="inferred from homology"/>
<name>A0A2T4JG04_9RHOB</name>
<dbReference type="NCBIfam" id="NF000658">
    <property type="entry name" value="PRK00029.1"/>
    <property type="match status" value="1"/>
</dbReference>
<keyword evidence="4 8" id="KW-0479">Metal-binding</keyword>
<evidence type="ECO:0000256" key="5">
    <source>
        <dbReference type="ARBA" id="ARBA00022741"/>
    </source>
</evidence>
<feature type="binding site" evidence="8">
    <location>
        <position position="254"/>
    </location>
    <ligand>
        <name>ATP</name>
        <dbReference type="ChEBI" id="CHEBI:30616"/>
    </ligand>
</feature>
<feature type="binding site" evidence="8">
    <location>
        <position position="172"/>
    </location>
    <ligand>
        <name>ATP</name>
        <dbReference type="ChEBI" id="CHEBI:30616"/>
    </ligand>
</feature>
<organism evidence="9 10">
    <name type="scientific">Phaeovulum veldkampii DSM 11550</name>
    <dbReference type="NCBI Taxonomy" id="1185920"/>
    <lineage>
        <taxon>Bacteria</taxon>
        <taxon>Pseudomonadati</taxon>
        <taxon>Pseudomonadota</taxon>
        <taxon>Alphaproteobacteria</taxon>
        <taxon>Rhodobacterales</taxon>
        <taxon>Paracoccaceae</taxon>
        <taxon>Phaeovulum</taxon>
    </lineage>
</organism>